<organism evidence="1 2">
    <name type="scientific">Iphiclides podalirius</name>
    <name type="common">scarce swallowtail</name>
    <dbReference type="NCBI Taxonomy" id="110791"/>
    <lineage>
        <taxon>Eukaryota</taxon>
        <taxon>Metazoa</taxon>
        <taxon>Ecdysozoa</taxon>
        <taxon>Arthropoda</taxon>
        <taxon>Hexapoda</taxon>
        <taxon>Insecta</taxon>
        <taxon>Pterygota</taxon>
        <taxon>Neoptera</taxon>
        <taxon>Endopterygota</taxon>
        <taxon>Lepidoptera</taxon>
        <taxon>Glossata</taxon>
        <taxon>Ditrysia</taxon>
        <taxon>Papilionoidea</taxon>
        <taxon>Papilionidae</taxon>
        <taxon>Papilioninae</taxon>
        <taxon>Iphiclides</taxon>
    </lineage>
</organism>
<dbReference type="Proteomes" id="UP000837857">
    <property type="component" value="Chromosome 16"/>
</dbReference>
<dbReference type="EMBL" id="OW152828">
    <property type="protein sequence ID" value="CAH2045442.1"/>
    <property type="molecule type" value="Genomic_DNA"/>
</dbReference>
<keyword evidence="2" id="KW-1185">Reference proteome</keyword>
<reference evidence="1" key="1">
    <citation type="submission" date="2022-03" db="EMBL/GenBank/DDBJ databases">
        <authorList>
            <person name="Martin H S."/>
        </authorList>
    </citation>
    <scope>NUCLEOTIDE SEQUENCE</scope>
</reference>
<protein>
    <submittedName>
        <fullName evidence="1">Uncharacterized protein</fullName>
    </submittedName>
</protein>
<name>A0ABN8I0H4_9NEOP</name>
<proteinExistence type="predicted"/>
<accession>A0ABN8I0H4</accession>
<evidence type="ECO:0000313" key="2">
    <source>
        <dbReference type="Proteomes" id="UP000837857"/>
    </source>
</evidence>
<feature type="non-terminal residue" evidence="1">
    <location>
        <position position="1"/>
    </location>
</feature>
<gene>
    <name evidence="1" type="ORF">IPOD504_LOCUS5074</name>
</gene>
<evidence type="ECO:0000313" key="1">
    <source>
        <dbReference type="EMBL" id="CAH2045442.1"/>
    </source>
</evidence>
<sequence>MKKKAATMRLPGWKVIEELSRRQQHEWGCTCMQRNGMVQQISLCSENFVAYSTRVKSQQVRPILKFLKIV</sequence>